<feature type="transmembrane region" description="Helical" evidence="8">
    <location>
        <begin position="155"/>
        <end position="178"/>
    </location>
</feature>
<keyword evidence="6 8" id="KW-1133">Transmembrane helix</keyword>
<dbReference type="Gene3D" id="1.20.1250.20">
    <property type="entry name" value="MFS general substrate transporter like domains"/>
    <property type="match status" value="2"/>
</dbReference>
<protein>
    <submittedName>
        <fullName evidence="9">Sugar efflux transporter SetB</fullName>
    </submittedName>
</protein>
<name>A0ABQ3H0A6_9NEIS</name>
<feature type="transmembrane region" description="Helical" evidence="8">
    <location>
        <begin position="7"/>
        <end position="31"/>
    </location>
</feature>
<evidence type="ECO:0000256" key="5">
    <source>
        <dbReference type="ARBA" id="ARBA00022692"/>
    </source>
</evidence>
<feature type="transmembrane region" description="Helical" evidence="8">
    <location>
        <begin position="129"/>
        <end position="149"/>
    </location>
</feature>
<feature type="transmembrane region" description="Helical" evidence="8">
    <location>
        <begin position="96"/>
        <end position="117"/>
    </location>
</feature>
<evidence type="ECO:0000256" key="2">
    <source>
        <dbReference type="ARBA" id="ARBA00022448"/>
    </source>
</evidence>
<organism evidence="9 10">
    <name type="scientific">Jeongeupia chitinilytica</name>
    <dbReference type="NCBI Taxonomy" id="1041641"/>
    <lineage>
        <taxon>Bacteria</taxon>
        <taxon>Pseudomonadati</taxon>
        <taxon>Pseudomonadota</taxon>
        <taxon>Betaproteobacteria</taxon>
        <taxon>Neisseriales</taxon>
        <taxon>Chitinibacteraceae</taxon>
        <taxon>Jeongeupia</taxon>
    </lineage>
</organism>
<evidence type="ECO:0000256" key="1">
    <source>
        <dbReference type="ARBA" id="ARBA00004651"/>
    </source>
</evidence>
<dbReference type="RefSeq" id="WP_189459954.1">
    <property type="nucleotide sequence ID" value="NZ_BMYO01000004.1"/>
</dbReference>
<accession>A0ABQ3H0A6</accession>
<feature type="transmembrane region" description="Helical" evidence="8">
    <location>
        <begin position="273"/>
        <end position="290"/>
    </location>
</feature>
<dbReference type="EMBL" id="BMYO01000004">
    <property type="protein sequence ID" value="GHD62210.1"/>
    <property type="molecule type" value="Genomic_DNA"/>
</dbReference>
<feature type="transmembrane region" description="Helical" evidence="8">
    <location>
        <begin position="43"/>
        <end position="62"/>
    </location>
</feature>
<dbReference type="PANTHER" id="PTHR23535">
    <property type="entry name" value="SUGAR EFFLUX TRANSPORTER A-RELATED"/>
    <property type="match status" value="1"/>
</dbReference>
<evidence type="ECO:0000256" key="7">
    <source>
        <dbReference type="ARBA" id="ARBA00023136"/>
    </source>
</evidence>
<comment type="subcellular location">
    <subcellularLocation>
        <location evidence="1">Cell membrane</location>
        <topology evidence="1">Multi-pass membrane protein</topology>
    </subcellularLocation>
</comment>
<dbReference type="InterPro" id="IPR036259">
    <property type="entry name" value="MFS_trans_sf"/>
</dbReference>
<keyword evidence="2" id="KW-0813">Transport</keyword>
<feature type="transmembrane region" description="Helical" evidence="8">
    <location>
        <begin position="71"/>
        <end position="90"/>
    </location>
</feature>
<evidence type="ECO:0000313" key="10">
    <source>
        <dbReference type="Proteomes" id="UP000604737"/>
    </source>
</evidence>
<gene>
    <name evidence="9" type="ORF">GCM10007350_17820</name>
</gene>
<feature type="transmembrane region" description="Helical" evidence="8">
    <location>
        <begin position="330"/>
        <end position="355"/>
    </location>
</feature>
<evidence type="ECO:0000256" key="3">
    <source>
        <dbReference type="ARBA" id="ARBA00022475"/>
    </source>
</evidence>
<sequence length="399" mass="42518">MKSIRTLFLAAIFFMGVGSAIFSPLQSYFFIRELGASPALVGSYLGMTGFAAILISHCIAVYSDRGVSRRWLIVFSALCGVAAFAGFILIRDFYMLAVIGLTLMSCVAIGAPQLFALASETFKEGHEAFMGLMRAMVSVAWVVGPPMAFSLVGLFGFPVTFGILVATSATVALIALNLPDPVCHGESSSKLEGNAKPDRSGSRFKLLCAVAGMGLLYSAINNYTILMPLYIVQTVRLGEWTPGVLFGLTAAFEIPLMLMAGRISKRVSHQGQLVLAAFLGGLYYTLFMMLESVYALLPIQAIGAASVALSATAGLQFFQHLMRERLGYASTLYTNAIVGGMALGAFAGGMVASVWGYRLALAANVMLCVAALGCFYLAAEKNRLPILSLHRRDGLGSTH</sequence>
<comment type="caution">
    <text evidence="9">The sequence shown here is derived from an EMBL/GenBank/DDBJ whole genome shotgun (WGS) entry which is preliminary data.</text>
</comment>
<evidence type="ECO:0000256" key="4">
    <source>
        <dbReference type="ARBA" id="ARBA00022597"/>
    </source>
</evidence>
<feature type="transmembrane region" description="Helical" evidence="8">
    <location>
        <begin position="243"/>
        <end position="261"/>
    </location>
</feature>
<dbReference type="InterPro" id="IPR011701">
    <property type="entry name" value="MFS"/>
</dbReference>
<keyword evidence="4" id="KW-0762">Sugar transport</keyword>
<keyword evidence="10" id="KW-1185">Reference proteome</keyword>
<feature type="transmembrane region" description="Helical" evidence="8">
    <location>
        <begin position="206"/>
        <end position="231"/>
    </location>
</feature>
<dbReference type="SUPFAM" id="SSF103473">
    <property type="entry name" value="MFS general substrate transporter"/>
    <property type="match status" value="1"/>
</dbReference>
<keyword evidence="3" id="KW-1003">Cell membrane</keyword>
<dbReference type="CDD" id="cd17471">
    <property type="entry name" value="MFS_Set"/>
    <property type="match status" value="1"/>
</dbReference>
<evidence type="ECO:0000256" key="6">
    <source>
        <dbReference type="ARBA" id="ARBA00022989"/>
    </source>
</evidence>
<keyword evidence="7 8" id="KW-0472">Membrane</keyword>
<feature type="transmembrane region" description="Helical" evidence="8">
    <location>
        <begin position="361"/>
        <end position="379"/>
    </location>
</feature>
<evidence type="ECO:0000256" key="8">
    <source>
        <dbReference type="SAM" id="Phobius"/>
    </source>
</evidence>
<dbReference type="Pfam" id="PF07690">
    <property type="entry name" value="MFS_1"/>
    <property type="match status" value="1"/>
</dbReference>
<keyword evidence="5 8" id="KW-0812">Transmembrane</keyword>
<feature type="transmembrane region" description="Helical" evidence="8">
    <location>
        <begin position="296"/>
        <end position="318"/>
    </location>
</feature>
<evidence type="ECO:0000313" key="9">
    <source>
        <dbReference type="EMBL" id="GHD62210.1"/>
    </source>
</evidence>
<dbReference type="Proteomes" id="UP000604737">
    <property type="component" value="Unassembled WGS sequence"/>
</dbReference>
<reference evidence="10" key="1">
    <citation type="journal article" date="2019" name="Int. J. Syst. Evol. Microbiol.">
        <title>The Global Catalogue of Microorganisms (GCM) 10K type strain sequencing project: providing services to taxonomists for standard genome sequencing and annotation.</title>
        <authorList>
            <consortium name="The Broad Institute Genomics Platform"/>
            <consortium name="The Broad Institute Genome Sequencing Center for Infectious Disease"/>
            <person name="Wu L."/>
            <person name="Ma J."/>
        </authorList>
    </citation>
    <scope>NUCLEOTIDE SEQUENCE [LARGE SCALE GENOMIC DNA]</scope>
    <source>
        <strain evidence="10">KCTC 23701</strain>
    </source>
</reference>
<dbReference type="PANTHER" id="PTHR23535:SF2">
    <property type="entry name" value="SUGAR EFFLUX TRANSPORTER A-RELATED"/>
    <property type="match status" value="1"/>
</dbReference>
<proteinExistence type="predicted"/>